<dbReference type="PANTHER" id="PTHR47926">
    <property type="entry name" value="PENTATRICOPEPTIDE REPEAT-CONTAINING PROTEIN"/>
    <property type="match status" value="1"/>
</dbReference>
<dbReference type="Pfam" id="PF01535">
    <property type="entry name" value="PPR"/>
    <property type="match status" value="2"/>
</dbReference>
<evidence type="ECO:0000256" key="2">
    <source>
        <dbReference type="PROSITE-ProRule" id="PRU00708"/>
    </source>
</evidence>
<organism evidence="3 4">
    <name type="scientific">Lactuca sativa</name>
    <name type="common">Garden lettuce</name>
    <dbReference type="NCBI Taxonomy" id="4236"/>
    <lineage>
        <taxon>Eukaryota</taxon>
        <taxon>Viridiplantae</taxon>
        <taxon>Streptophyta</taxon>
        <taxon>Embryophyta</taxon>
        <taxon>Tracheophyta</taxon>
        <taxon>Spermatophyta</taxon>
        <taxon>Magnoliopsida</taxon>
        <taxon>eudicotyledons</taxon>
        <taxon>Gunneridae</taxon>
        <taxon>Pentapetalae</taxon>
        <taxon>asterids</taxon>
        <taxon>campanulids</taxon>
        <taxon>Asterales</taxon>
        <taxon>Asteraceae</taxon>
        <taxon>Cichorioideae</taxon>
        <taxon>Cichorieae</taxon>
        <taxon>Lactucinae</taxon>
        <taxon>Lactuca</taxon>
    </lineage>
</organism>
<protein>
    <recommendedName>
        <fullName evidence="5">Pentatricopeptide repeat-containing protein</fullName>
    </recommendedName>
</protein>
<dbReference type="AlphaFoldDB" id="A0A9R1VME8"/>
<dbReference type="PROSITE" id="PS51375">
    <property type="entry name" value="PPR"/>
    <property type="match status" value="3"/>
</dbReference>
<evidence type="ECO:0000313" key="4">
    <source>
        <dbReference type="Proteomes" id="UP000235145"/>
    </source>
</evidence>
<dbReference type="GO" id="GO:0009451">
    <property type="term" value="P:RNA modification"/>
    <property type="evidence" value="ECO:0007669"/>
    <property type="project" value="InterPro"/>
</dbReference>
<dbReference type="FunFam" id="1.25.40.10:FF:000344">
    <property type="entry name" value="Pentatricopeptide repeat-containing protein"/>
    <property type="match status" value="1"/>
</dbReference>
<dbReference type="InterPro" id="IPR046960">
    <property type="entry name" value="PPR_At4g14850-like_plant"/>
</dbReference>
<feature type="repeat" description="PPR" evidence="2">
    <location>
        <begin position="170"/>
        <end position="204"/>
    </location>
</feature>
<dbReference type="NCBIfam" id="TIGR00756">
    <property type="entry name" value="PPR"/>
    <property type="match status" value="3"/>
</dbReference>
<evidence type="ECO:0000256" key="1">
    <source>
        <dbReference type="ARBA" id="ARBA00022737"/>
    </source>
</evidence>
<dbReference type="Gramene" id="rna-gnl|WGS:NBSK|LSAT_4X43361_mrna">
    <property type="protein sequence ID" value="cds-PLY82672.1"/>
    <property type="gene ID" value="gene-LSAT_4X43361"/>
</dbReference>
<dbReference type="PANTHER" id="PTHR47926:SF516">
    <property type="entry name" value="SMK1"/>
    <property type="match status" value="1"/>
</dbReference>
<keyword evidence="1" id="KW-0677">Repeat</keyword>
<evidence type="ECO:0000313" key="3">
    <source>
        <dbReference type="EMBL" id="KAJ0208940.1"/>
    </source>
</evidence>
<dbReference type="Gene3D" id="1.25.40.10">
    <property type="entry name" value="Tetratricopeptide repeat domain"/>
    <property type="match status" value="4"/>
</dbReference>
<dbReference type="Proteomes" id="UP000235145">
    <property type="component" value="Unassembled WGS sequence"/>
</dbReference>
<dbReference type="Pfam" id="PF20431">
    <property type="entry name" value="E_motif"/>
    <property type="match status" value="1"/>
</dbReference>
<name>A0A9R1VME8_LACSA</name>
<proteinExistence type="predicted"/>
<accession>A0A9R1VME8</accession>
<reference evidence="3 4" key="1">
    <citation type="journal article" date="2017" name="Nat. Commun.">
        <title>Genome assembly with in vitro proximity ligation data and whole-genome triplication in lettuce.</title>
        <authorList>
            <person name="Reyes-Chin-Wo S."/>
            <person name="Wang Z."/>
            <person name="Yang X."/>
            <person name="Kozik A."/>
            <person name="Arikit S."/>
            <person name="Song C."/>
            <person name="Xia L."/>
            <person name="Froenicke L."/>
            <person name="Lavelle D.O."/>
            <person name="Truco M.J."/>
            <person name="Xia R."/>
            <person name="Zhu S."/>
            <person name="Xu C."/>
            <person name="Xu H."/>
            <person name="Xu X."/>
            <person name="Cox K."/>
            <person name="Korf I."/>
            <person name="Meyers B.C."/>
            <person name="Michelmore R.W."/>
        </authorList>
    </citation>
    <scope>NUCLEOTIDE SEQUENCE [LARGE SCALE GENOMIC DNA]</scope>
    <source>
        <strain evidence="4">cv. Salinas</strain>
        <tissue evidence="3">Seedlings</tissue>
    </source>
</reference>
<dbReference type="FunFam" id="1.25.40.10:FF:000996">
    <property type="entry name" value="Small kernel1"/>
    <property type="match status" value="1"/>
</dbReference>
<feature type="repeat" description="PPR" evidence="2">
    <location>
        <begin position="272"/>
        <end position="306"/>
    </location>
</feature>
<comment type="caution">
    <text evidence="3">The sequence shown here is derived from an EMBL/GenBank/DDBJ whole genome shotgun (WGS) entry which is preliminary data.</text>
</comment>
<dbReference type="Pfam" id="PF13041">
    <property type="entry name" value="PPR_2"/>
    <property type="match status" value="2"/>
</dbReference>
<dbReference type="InterPro" id="IPR011990">
    <property type="entry name" value="TPR-like_helical_dom_sf"/>
</dbReference>
<sequence>MSYTMGSLSSILRNSIPRTVFAHAKQTHVQILIHDLCHDVTLQTDLLLAYSRVSLPNARKLFDRMLQRNMHSWNIMISAYVQNSMHDNALSVFQEFLNSGMTPDHYSLPPVLKACTGIGDVSLGLILHGMVVKLGFENYLVVGSSILDFYSKCGNLKDAKLIFKGLPLKDSVSWNSMISGLSKAGLLLESLDCFRNMLENRMKMDSMTIPTLLNTCGKLGDITKGKEVHGQVLKNSNLYNDTAIGNSLINFYSKCGCLCDSERIFHNMKNPNLVTWTTMISCYGLHGNGEQALYLFEKMKESGFKPNNVTLTAILSSCSHSGLIHQGKKIFNSIRSLYSFEPSVEHYACLVDLLSRVGCFNEAVGLIESMMMVPPASVWGALLAGCLVHRNIEIGEMAAYHLFEMEPKNASNYTALCSLYDSCGMWSDASRVRLKMRRLRLGKTPGCSWISIGGEMCVFYKGDLITSSLSEKTCEMVEWVVRTLPLVHREIEDQMFDTCLMGH</sequence>
<evidence type="ECO:0008006" key="5">
    <source>
        <dbReference type="Google" id="ProtNLM"/>
    </source>
</evidence>
<dbReference type="InterPro" id="IPR002885">
    <property type="entry name" value="PPR_rpt"/>
</dbReference>
<dbReference type="EMBL" id="NBSK02000004">
    <property type="protein sequence ID" value="KAJ0208940.1"/>
    <property type="molecule type" value="Genomic_DNA"/>
</dbReference>
<dbReference type="InterPro" id="IPR046848">
    <property type="entry name" value="E_motif"/>
</dbReference>
<feature type="repeat" description="PPR" evidence="2">
    <location>
        <begin position="69"/>
        <end position="103"/>
    </location>
</feature>
<dbReference type="GO" id="GO:0003723">
    <property type="term" value="F:RNA binding"/>
    <property type="evidence" value="ECO:0007669"/>
    <property type="project" value="InterPro"/>
</dbReference>
<keyword evidence="4" id="KW-1185">Reference proteome</keyword>
<gene>
    <name evidence="3" type="ORF">LSAT_V11C400174070</name>
</gene>